<reference evidence="2" key="1">
    <citation type="submission" date="2020-11" db="EMBL/GenBank/DDBJ databases">
        <title>Sequencing the genomes of 1000 actinobacteria strains.</title>
        <authorList>
            <person name="Klenk H.-P."/>
        </authorList>
    </citation>
    <scope>NUCLEOTIDE SEQUENCE</scope>
    <source>
        <strain evidence="2">DSM 43175</strain>
    </source>
</reference>
<organism evidence="2 3">
    <name type="scientific">Actinomadura viridis</name>
    <dbReference type="NCBI Taxonomy" id="58110"/>
    <lineage>
        <taxon>Bacteria</taxon>
        <taxon>Bacillati</taxon>
        <taxon>Actinomycetota</taxon>
        <taxon>Actinomycetes</taxon>
        <taxon>Streptosporangiales</taxon>
        <taxon>Thermomonosporaceae</taxon>
        <taxon>Actinomadura</taxon>
    </lineage>
</organism>
<dbReference type="Proteomes" id="UP000614047">
    <property type="component" value="Unassembled WGS sequence"/>
</dbReference>
<feature type="region of interest" description="Disordered" evidence="1">
    <location>
        <begin position="1"/>
        <end position="87"/>
    </location>
</feature>
<evidence type="ECO:0008006" key="4">
    <source>
        <dbReference type="Google" id="ProtNLM"/>
    </source>
</evidence>
<comment type="caution">
    <text evidence="2">The sequence shown here is derived from an EMBL/GenBank/DDBJ whole genome shotgun (WGS) entry which is preliminary data.</text>
</comment>
<proteinExistence type="predicted"/>
<evidence type="ECO:0000313" key="2">
    <source>
        <dbReference type="EMBL" id="MBG6090969.1"/>
    </source>
</evidence>
<gene>
    <name evidence="2" type="ORF">IW256_005082</name>
</gene>
<protein>
    <recommendedName>
        <fullName evidence="4">DUF3000 family protein</fullName>
    </recommendedName>
</protein>
<dbReference type="AlphaFoldDB" id="A0A931DLP7"/>
<dbReference type="EMBL" id="JADOUA010000001">
    <property type="protein sequence ID" value="MBG6090969.1"/>
    <property type="molecule type" value="Genomic_DNA"/>
</dbReference>
<name>A0A931DLP7_9ACTN</name>
<evidence type="ECO:0000256" key="1">
    <source>
        <dbReference type="SAM" id="MobiDB-lite"/>
    </source>
</evidence>
<keyword evidence="3" id="KW-1185">Reference proteome</keyword>
<feature type="compositionally biased region" description="Low complexity" evidence="1">
    <location>
        <begin position="9"/>
        <end position="23"/>
    </location>
</feature>
<evidence type="ECO:0000313" key="3">
    <source>
        <dbReference type="Proteomes" id="UP000614047"/>
    </source>
</evidence>
<accession>A0A931DLP7</accession>
<dbReference type="InterPro" id="IPR021555">
    <property type="entry name" value="DUF3000"/>
</dbReference>
<sequence>MPLSPPTSPVTSAPVTGAPVATGPPGGGPPGGPADAAVHPGPVLPGPVHPGAVHTGPVPASPGPAPARAHRPAASTAGTPAGRAMTVPPEPFRRAVETLHGILEGPPLRPELDLEEMPAPQRLAPYAAALSGNVYRDDDTEVAMGRLIVLYDPEGRSGWTGGFRIVAYIRADLEPEIAADELIGSVAWSWLLEALEPVGYAGESGTVTRAVSESFGDKSGEPSTTELELRASWSPTGEDLAGHVLAWCEVMCITAGLPPAGVGSLPDRPRGGTG</sequence>
<dbReference type="Pfam" id="PF11452">
    <property type="entry name" value="DUF3000"/>
    <property type="match status" value="1"/>
</dbReference>
<feature type="compositionally biased region" description="Low complexity" evidence="1">
    <location>
        <begin position="49"/>
        <end position="58"/>
    </location>
</feature>